<accession>A0A0A8Y9H1</accession>
<sequence>MTGLETCRTRATDYTQIEEVLTVVLFCLDGILWYDQPTIGVASCKLLCGQLPGSSGGVVQEC</sequence>
<reference evidence="1" key="2">
    <citation type="journal article" date="2015" name="Data Brief">
        <title>Shoot transcriptome of the giant reed, Arundo donax.</title>
        <authorList>
            <person name="Barrero R.A."/>
            <person name="Guerrero F.D."/>
            <person name="Moolhuijzen P."/>
            <person name="Goolsby J.A."/>
            <person name="Tidwell J."/>
            <person name="Bellgard S.E."/>
            <person name="Bellgard M.I."/>
        </authorList>
    </citation>
    <scope>NUCLEOTIDE SEQUENCE</scope>
    <source>
        <tissue evidence="1">Shoot tissue taken approximately 20 cm above the soil surface</tissue>
    </source>
</reference>
<name>A0A0A8Y9H1_ARUDO</name>
<dbReference type="AlphaFoldDB" id="A0A0A8Y9H1"/>
<protein>
    <submittedName>
        <fullName evidence="1">Uncharacterized protein</fullName>
    </submittedName>
</protein>
<organism evidence="1">
    <name type="scientific">Arundo donax</name>
    <name type="common">Giant reed</name>
    <name type="synonym">Donax arundinaceus</name>
    <dbReference type="NCBI Taxonomy" id="35708"/>
    <lineage>
        <taxon>Eukaryota</taxon>
        <taxon>Viridiplantae</taxon>
        <taxon>Streptophyta</taxon>
        <taxon>Embryophyta</taxon>
        <taxon>Tracheophyta</taxon>
        <taxon>Spermatophyta</taxon>
        <taxon>Magnoliopsida</taxon>
        <taxon>Liliopsida</taxon>
        <taxon>Poales</taxon>
        <taxon>Poaceae</taxon>
        <taxon>PACMAD clade</taxon>
        <taxon>Arundinoideae</taxon>
        <taxon>Arundineae</taxon>
        <taxon>Arundo</taxon>
    </lineage>
</organism>
<evidence type="ECO:0000313" key="1">
    <source>
        <dbReference type="EMBL" id="JAD21960.1"/>
    </source>
</evidence>
<proteinExistence type="predicted"/>
<dbReference type="EMBL" id="GBRH01275935">
    <property type="protein sequence ID" value="JAD21960.1"/>
    <property type="molecule type" value="Transcribed_RNA"/>
</dbReference>
<reference evidence="1" key="1">
    <citation type="submission" date="2014-09" db="EMBL/GenBank/DDBJ databases">
        <authorList>
            <person name="Magalhaes I.L.F."/>
            <person name="Oliveira U."/>
            <person name="Santos F.R."/>
            <person name="Vidigal T.H.D.A."/>
            <person name="Brescovit A.D."/>
            <person name="Santos A.J."/>
        </authorList>
    </citation>
    <scope>NUCLEOTIDE SEQUENCE</scope>
    <source>
        <tissue evidence="1">Shoot tissue taken approximately 20 cm above the soil surface</tissue>
    </source>
</reference>